<gene>
    <name evidence="1" type="ORF">HDA35_003014</name>
</gene>
<name>A0ABX2RKZ6_9ACTN</name>
<evidence type="ECO:0000313" key="2">
    <source>
        <dbReference type="Proteomes" id="UP000631553"/>
    </source>
</evidence>
<keyword evidence="2" id="KW-1185">Reference proteome</keyword>
<dbReference type="EMBL" id="JACCCQ010000001">
    <property type="protein sequence ID" value="NYF57183.1"/>
    <property type="molecule type" value="Genomic_DNA"/>
</dbReference>
<reference evidence="1 2" key="1">
    <citation type="submission" date="2020-07" db="EMBL/GenBank/DDBJ databases">
        <title>Sequencing the genomes of 1000 actinobacteria strains.</title>
        <authorList>
            <person name="Klenk H.-P."/>
        </authorList>
    </citation>
    <scope>NUCLEOTIDE SEQUENCE [LARGE SCALE GENOMIC DNA]</scope>
    <source>
        <strain evidence="1 2">DSM 43814</strain>
    </source>
</reference>
<comment type="caution">
    <text evidence="1">The sequence shown here is derived from an EMBL/GenBank/DDBJ whole genome shotgun (WGS) entry which is preliminary data.</text>
</comment>
<sequence length="335" mass="36351">MTEETAAIPTVAPALVGLIDHAKAPTSVHVVVTCANRKSMAVPAMLRVAALEGFPRRQRLAEWIRRVSGPGQPSTVAAGLYAGEHWATARHLAAAVRVEAKLWVCSAGYGLIPATAQVRPYAATFAMRERDSVGSSMSENRDWWGGLSQWVGPEPGEPRSFDHLARSNPDGTIIAVLSDAYLRACSDDLRMAAGRLRDPQRLTIVGPSQADPALDELVVGVTARMRPAVGGSMLALNVRVAHRLLGLITADPVTHRRTHLRALANELTAAAPPETPRRSSERMTDDQVRAFIRPLAAAGTTSATRCLRQLRESGRSCEQARFKQLFHEVSLEVRR</sequence>
<protein>
    <submittedName>
        <fullName evidence="1">Uncharacterized protein</fullName>
    </submittedName>
</protein>
<proteinExistence type="predicted"/>
<dbReference type="Proteomes" id="UP000631553">
    <property type="component" value="Unassembled WGS sequence"/>
</dbReference>
<accession>A0ABX2RKZ6</accession>
<organism evidence="1 2">
    <name type="scientific">Micromonospora purpureochromogenes</name>
    <dbReference type="NCBI Taxonomy" id="47872"/>
    <lineage>
        <taxon>Bacteria</taxon>
        <taxon>Bacillati</taxon>
        <taxon>Actinomycetota</taxon>
        <taxon>Actinomycetes</taxon>
        <taxon>Micromonosporales</taxon>
        <taxon>Micromonosporaceae</taxon>
        <taxon>Micromonospora</taxon>
    </lineage>
</organism>
<evidence type="ECO:0000313" key="1">
    <source>
        <dbReference type="EMBL" id="NYF57183.1"/>
    </source>
</evidence>